<comment type="similarity">
    <text evidence="1">Belongs to the ParB family.</text>
</comment>
<dbReference type="PANTHER" id="PTHR33375:SF1">
    <property type="entry name" value="CHROMOSOME-PARTITIONING PROTEIN PARB-RELATED"/>
    <property type="match status" value="1"/>
</dbReference>
<name>A0A495VPA1_9RHOO</name>
<feature type="domain" description="ParB-like N-terminal" evidence="2">
    <location>
        <begin position="11"/>
        <end position="101"/>
    </location>
</feature>
<dbReference type="InterPro" id="IPR003115">
    <property type="entry name" value="ParB_N"/>
</dbReference>
<proteinExistence type="inferred from homology"/>
<protein>
    <submittedName>
        <fullName evidence="3">ParB family chromosome partitioning protein</fullName>
    </submittedName>
</protein>
<dbReference type="Gene3D" id="3.90.1530.30">
    <property type="match status" value="1"/>
</dbReference>
<dbReference type="AlphaFoldDB" id="A0A495VPA1"/>
<dbReference type="PANTHER" id="PTHR33375">
    <property type="entry name" value="CHROMOSOME-PARTITIONING PROTEIN PARB-RELATED"/>
    <property type="match status" value="1"/>
</dbReference>
<gene>
    <name evidence="3" type="ORF">DFR40_2675</name>
</gene>
<dbReference type="Gene3D" id="1.10.10.2830">
    <property type="match status" value="1"/>
</dbReference>
<dbReference type="Pfam" id="PF02195">
    <property type="entry name" value="ParB_N"/>
    <property type="match status" value="1"/>
</dbReference>
<dbReference type="EMBL" id="RBXP01000017">
    <property type="protein sequence ID" value="RKT50740.1"/>
    <property type="molecule type" value="Genomic_DNA"/>
</dbReference>
<reference evidence="3 4" key="1">
    <citation type="submission" date="2018-10" db="EMBL/GenBank/DDBJ databases">
        <title>Genomic Encyclopedia of Type Strains, Phase IV (KMG-IV): sequencing the most valuable type-strain genomes for metagenomic binning, comparative biology and taxonomic classification.</title>
        <authorList>
            <person name="Goeker M."/>
        </authorList>
    </citation>
    <scope>NUCLEOTIDE SEQUENCE [LARGE SCALE GENOMIC DNA]</scope>
    <source>
        <strain evidence="3 4">DSM 23841</strain>
    </source>
</reference>
<evidence type="ECO:0000313" key="4">
    <source>
        <dbReference type="Proteomes" id="UP000270626"/>
    </source>
</evidence>
<organism evidence="3 4">
    <name type="scientific">Azonexus fungiphilus</name>
    <dbReference type="NCBI Taxonomy" id="146940"/>
    <lineage>
        <taxon>Bacteria</taxon>
        <taxon>Pseudomonadati</taxon>
        <taxon>Pseudomonadota</taxon>
        <taxon>Betaproteobacteria</taxon>
        <taxon>Rhodocyclales</taxon>
        <taxon>Azonexaceae</taxon>
        <taxon>Azonexus</taxon>
    </lineage>
</organism>
<comment type="caution">
    <text evidence="3">The sequence shown here is derived from an EMBL/GenBank/DDBJ whole genome shotgun (WGS) entry which is preliminary data.</text>
</comment>
<evidence type="ECO:0000259" key="2">
    <source>
        <dbReference type="SMART" id="SM00470"/>
    </source>
</evidence>
<dbReference type="SMART" id="SM00470">
    <property type="entry name" value="ParB"/>
    <property type="match status" value="1"/>
</dbReference>
<evidence type="ECO:0000256" key="1">
    <source>
        <dbReference type="ARBA" id="ARBA00006295"/>
    </source>
</evidence>
<dbReference type="GO" id="GO:0007059">
    <property type="term" value="P:chromosome segregation"/>
    <property type="evidence" value="ECO:0007669"/>
    <property type="project" value="TreeGrafter"/>
</dbReference>
<keyword evidence="4" id="KW-1185">Reference proteome</keyword>
<dbReference type="InterPro" id="IPR004437">
    <property type="entry name" value="ParB/RepB/Spo0J"/>
</dbReference>
<sequence length="303" mass="32187">MAFKDSTPEFRIIDLDQIDPDPAHVRRQIGEEALAGLTNAVRKLGLIHPIVVRPGAAGRYVVIAGERRRQAAIQAGEQAVPALVRPCTDDEALEVRVFENIGLGVRSALEARDMASAIQTLSARFASPEEAAAHFGRAPTWLAEATAAARLSGKVSALLDAGKIASTGAAVRIEKLSRKDEARAEQLIEQIERLPEGEKFSKKAIDEVFSAAVGRPEKPAPAAAPESEPVVAAPAAAVAEPPAAAAPAITPPWEAAPPRIAEERRQIDTGKVKRVAELLGLDEIDEAAILARLIDDFLATRQA</sequence>
<dbReference type="SUPFAM" id="SSF110849">
    <property type="entry name" value="ParB/Sulfiredoxin"/>
    <property type="match status" value="1"/>
</dbReference>
<evidence type="ECO:0000313" key="3">
    <source>
        <dbReference type="EMBL" id="RKT50740.1"/>
    </source>
</evidence>
<dbReference type="GO" id="GO:0005694">
    <property type="term" value="C:chromosome"/>
    <property type="evidence" value="ECO:0007669"/>
    <property type="project" value="TreeGrafter"/>
</dbReference>
<dbReference type="Proteomes" id="UP000270626">
    <property type="component" value="Unassembled WGS sequence"/>
</dbReference>
<dbReference type="GO" id="GO:0003677">
    <property type="term" value="F:DNA binding"/>
    <property type="evidence" value="ECO:0007669"/>
    <property type="project" value="InterPro"/>
</dbReference>
<dbReference type="OrthoDB" id="9179907at2"/>
<dbReference type="SUPFAM" id="SSF109709">
    <property type="entry name" value="KorB DNA-binding domain-like"/>
    <property type="match status" value="1"/>
</dbReference>
<dbReference type="InterPro" id="IPR050336">
    <property type="entry name" value="Chromosome_partition/occlusion"/>
</dbReference>
<accession>A0A495VPA1</accession>
<dbReference type="InterPro" id="IPR036086">
    <property type="entry name" value="ParB/Sulfiredoxin_sf"/>
</dbReference>
<dbReference type="RefSeq" id="WP_121458968.1">
    <property type="nucleotide sequence ID" value="NZ_RBXP01000017.1"/>
</dbReference>
<dbReference type="NCBIfam" id="TIGR00180">
    <property type="entry name" value="parB_part"/>
    <property type="match status" value="1"/>
</dbReference>